<dbReference type="SMART" id="SM00710">
    <property type="entry name" value="PbH1"/>
    <property type="match status" value="5"/>
</dbReference>
<dbReference type="Proteomes" id="UP000027154">
    <property type="component" value="Unassembled WGS sequence"/>
</dbReference>
<keyword evidence="3 4" id="KW-0326">Glycosidase</keyword>
<sequence length="495" mass="54589">MDNTRRFFIKAVASSTLLGGALVGCKSAPLVDMLSSPVRSDDWKMADAIKSSIKVPSFPDKTFNIIDFGANGDNKTNNTVAINNAIKSCNAQGGGQVIIPQGQFITGAIHLLSNVNLHLVEGAILSFSTSPEDYLPAVFTRWEGLEMMGYSPLIYAFEQENIAITGKGILEGNANNTTWWPWKGKHKEAHWELLTDNNGQIIEQKTARDKLMRDAEQHIPVEQRIYADGAYLRPPFIQPYRCNNVLIEGITIKNSPFWLVNPVLCNSVTVCDVTFSSHGPNSDGCDPESCNHVHIKNCVFDTGDDCIAIKSGRNADGRRVNTASQNIVIENCHMKEGHGGVVIGSEISGGVNNVFVQNCTMDSPHLERAIRIKTNSVRGGLIEHIRIRNIEVGTVKNAIVINFYYEEGDAGQFDPIVRDIKIDNLHCKNVLSKALYLNGFARDPIKDITLTNSHFDQVGDESIVNHVTNFTIDNVTLNKQPMSLAKITQLKVVNE</sequence>
<dbReference type="InterPro" id="IPR051801">
    <property type="entry name" value="GH28_Enzymes"/>
</dbReference>
<keyword evidence="2 4" id="KW-0378">Hydrolase</keyword>
<dbReference type="InterPro" id="IPR000743">
    <property type="entry name" value="Glyco_hydro_28"/>
</dbReference>
<dbReference type="GO" id="GO:0004553">
    <property type="term" value="F:hydrolase activity, hydrolyzing O-glycosyl compounds"/>
    <property type="evidence" value="ECO:0007669"/>
    <property type="project" value="UniProtKB-ARBA"/>
</dbReference>
<dbReference type="PROSITE" id="PS51257">
    <property type="entry name" value="PROKAR_LIPOPROTEIN"/>
    <property type="match status" value="1"/>
</dbReference>
<organism evidence="6 7">
    <name type="scientific">Pseudoalteromonas fuliginea</name>
    <dbReference type="NCBI Taxonomy" id="1872678"/>
    <lineage>
        <taxon>Bacteria</taxon>
        <taxon>Pseudomonadati</taxon>
        <taxon>Pseudomonadota</taxon>
        <taxon>Gammaproteobacteria</taxon>
        <taxon>Alteromonadales</taxon>
        <taxon>Pseudoalteromonadaceae</taxon>
        <taxon>Pseudoalteromonas</taxon>
    </lineage>
</organism>
<comment type="similarity">
    <text evidence="1 4">Belongs to the glycosyl hydrolase 28 family.</text>
</comment>
<dbReference type="SUPFAM" id="SSF51126">
    <property type="entry name" value="Pectin lyase-like"/>
    <property type="match status" value="1"/>
</dbReference>
<feature type="domain" description="Rhamnogalacturonase A/B/Epimerase-like pectate lyase" evidence="5">
    <location>
        <begin position="63"/>
        <end position="117"/>
    </location>
</feature>
<dbReference type="PROSITE" id="PS00502">
    <property type="entry name" value="POLYGALACTURONASE"/>
    <property type="match status" value="1"/>
</dbReference>
<comment type="caution">
    <text evidence="6">The sequence shown here is derived from an EMBL/GenBank/DDBJ whole genome shotgun (WGS) entry which is preliminary data.</text>
</comment>
<dbReference type="Pfam" id="PF00295">
    <property type="entry name" value="Glyco_hydro_28"/>
    <property type="match status" value="1"/>
</dbReference>
<evidence type="ECO:0000313" key="7">
    <source>
        <dbReference type="Proteomes" id="UP000027154"/>
    </source>
</evidence>
<dbReference type="Pfam" id="PF12708">
    <property type="entry name" value="Pect-lyase_RHGA_epim"/>
    <property type="match status" value="1"/>
</dbReference>
<dbReference type="InterPro" id="IPR006626">
    <property type="entry name" value="PbH1"/>
</dbReference>
<dbReference type="AlphaFoldDB" id="A0ABD3Y445"/>
<reference evidence="6 7" key="1">
    <citation type="submission" date="2014-04" db="EMBL/GenBank/DDBJ databases">
        <title>Pseudoalteromonas galatheae sp. nov., isolated from a deep-sea polychaete near Canal Concepcion, Chile.</title>
        <authorList>
            <person name="Machado H.R."/>
            <person name="Gram L."/>
            <person name="Vynne N.G."/>
        </authorList>
    </citation>
    <scope>NUCLEOTIDE SEQUENCE [LARGE SCALE GENOMIC DNA]</scope>
    <source>
        <strain evidence="6 7">KMM216</strain>
    </source>
</reference>
<evidence type="ECO:0000256" key="2">
    <source>
        <dbReference type="ARBA" id="ARBA00022801"/>
    </source>
</evidence>
<gene>
    <name evidence="6" type="ORF">DC53_19820</name>
</gene>
<evidence type="ECO:0000256" key="4">
    <source>
        <dbReference type="RuleBase" id="RU361169"/>
    </source>
</evidence>
<dbReference type="EMBL" id="JJNZ01000093">
    <property type="protein sequence ID" value="KDC48496.1"/>
    <property type="molecule type" value="Genomic_DNA"/>
</dbReference>
<dbReference type="InterPro" id="IPR012334">
    <property type="entry name" value="Pectin_lyas_fold"/>
</dbReference>
<proteinExistence type="inferred from homology"/>
<evidence type="ECO:0000256" key="3">
    <source>
        <dbReference type="ARBA" id="ARBA00023295"/>
    </source>
</evidence>
<protein>
    <submittedName>
        <fullName evidence="6">Glycoside hydrolase</fullName>
    </submittedName>
</protein>
<dbReference type="RefSeq" id="WP_033032003.1">
    <property type="nucleotide sequence ID" value="NZ_JJNZ01000093.1"/>
</dbReference>
<dbReference type="InterPro" id="IPR011050">
    <property type="entry name" value="Pectin_lyase_fold/virulence"/>
</dbReference>
<evidence type="ECO:0000313" key="6">
    <source>
        <dbReference type="EMBL" id="KDC48496.1"/>
    </source>
</evidence>
<evidence type="ECO:0000256" key="1">
    <source>
        <dbReference type="ARBA" id="ARBA00008834"/>
    </source>
</evidence>
<dbReference type="Gene3D" id="2.160.20.10">
    <property type="entry name" value="Single-stranded right-handed beta-helix, Pectin lyase-like"/>
    <property type="match status" value="1"/>
</dbReference>
<dbReference type="InterPro" id="IPR024535">
    <property type="entry name" value="RHGA/B-epi-like_pectate_lyase"/>
</dbReference>
<name>A0ABD3Y445_9GAMM</name>
<evidence type="ECO:0000259" key="5">
    <source>
        <dbReference type="Pfam" id="PF12708"/>
    </source>
</evidence>
<dbReference type="PANTHER" id="PTHR31339:SF9">
    <property type="entry name" value="PLASMIN AND FIBRONECTIN-BINDING PROTEIN A"/>
    <property type="match status" value="1"/>
</dbReference>
<dbReference type="PANTHER" id="PTHR31339">
    <property type="entry name" value="PECTIN LYASE-RELATED"/>
    <property type="match status" value="1"/>
</dbReference>
<accession>A0ABD3Y445</accession>